<accession>A0A2W2F0G6</accession>
<dbReference type="PROSITE" id="PS51186">
    <property type="entry name" value="GNAT"/>
    <property type="match status" value="1"/>
</dbReference>
<dbReference type="PROSITE" id="PS50088">
    <property type="entry name" value="ANK_REPEAT"/>
    <property type="match status" value="2"/>
</dbReference>
<dbReference type="InterPro" id="IPR016181">
    <property type="entry name" value="Acyl_CoA_acyltransferase"/>
</dbReference>
<dbReference type="Gene3D" id="1.25.40.20">
    <property type="entry name" value="Ankyrin repeat-containing domain"/>
    <property type="match status" value="1"/>
</dbReference>
<organism evidence="5 6">
    <name type="scientific">Micromonospora craterilacus</name>
    <dbReference type="NCBI Taxonomy" id="1655439"/>
    <lineage>
        <taxon>Bacteria</taxon>
        <taxon>Bacillati</taxon>
        <taxon>Actinomycetota</taxon>
        <taxon>Actinomycetes</taxon>
        <taxon>Micromonosporales</taxon>
        <taxon>Micromonosporaceae</taxon>
        <taxon>Micromonospora</taxon>
    </lineage>
</organism>
<name>A0A2W2F0G6_9ACTN</name>
<dbReference type="AlphaFoldDB" id="A0A2W2F0G6"/>
<proteinExistence type="predicted"/>
<feature type="repeat" description="ANK" evidence="3">
    <location>
        <begin position="311"/>
        <end position="339"/>
    </location>
</feature>
<dbReference type="InterPro" id="IPR036770">
    <property type="entry name" value="Ankyrin_rpt-contain_sf"/>
</dbReference>
<dbReference type="Pfam" id="PF00583">
    <property type="entry name" value="Acetyltransf_1"/>
    <property type="match status" value="1"/>
</dbReference>
<evidence type="ECO:0000259" key="4">
    <source>
        <dbReference type="PROSITE" id="PS51186"/>
    </source>
</evidence>
<comment type="caution">
    <text evidence="5">The sequence shown here is derived from an EMBL/GenBank/DDBJ whole genome shotgun (WGS) entry which is preliminary data.</text>
</comment>
<evidence type="ECO:0000256" key="1">
    <source>
        <dbReference type="ARBA" id="ARBA00022737"/>
    </source>
</evidence>
<keyword evidence="6" id="KW-1185">Reference proteome</keyword>
<dbReference type="InterPro" id="IPR050745">
    <property type="entry name" value="Multifunctional_regulatory"/>
</dbReference>
<dbReference type="GO" id="GO:0016747">
    <property type="term" value="F:acyltransferase activity, transferring groups other than amino-acyl groups"/>
    <property type="evidence" value="ECO:0007669"/>
    <property type="project" value="InterPro"/>
</dbReference>
<dbReference type="SMART" id="SM00248">
    <property type="entry name" value="ANK"/>
    <property type="match status" value="2"/>
</dbReference>
<dbReference type="EMBL" id="POTY01000057">
    <property type="protein sequence ID" value="PZG19360.1"/>
    <property type="molecule type" value="Genomic_DNA"/>
</dbReference>
<sequence length="430" mass="47630">MRFLTRDATQPELLRACVDNHVEWLRQIAVAGGGKIVAEAGLIRAVTSQPAREVTVAVTDPGGADLRARVHDIVEDCRTSDVDLLSFWAMSEPYDARLGSWLAARGLRQGGRPRWMLLDLAGVEPPPTRAELDAAVTMSVPDRFDDWSVPELLCYHPDSWRIRQAMIQTQPRRVWHVVMWQEGRPIGQVSICASGNDEGGGVVGLHDLLIVPASRTPGPGLDRIAWLLRFLLDLGCRYVVANAAAESAALYRMFGFRPLGFGQTWWAARHLLASRPSAQQIALAEAIGEGNLDDLATMRPGTDLLNRPLANGMTPLRLAADAGQAGVARWLVTHGAEPDLLWFWVLGWHDEARQLLHRDPQLVHARRPSSGKKLLHVAVERDDPALAETLLHAGADPAARDDRFHATPLDWAVELRRPRIAALLRRWEAR</sequence>
<evidence type="ECO:0000256" key="2">
    <source>
        <dbReference type="ARBA" id="ARBA00023043"/>
    </source>
</evidence>
<evidence type="ECO:0000256" key="3">
    <source>
        <dbReference type="PROSITE-ProRule" id="PRU00023"/>
    </source>
</evidence>
<keyword evidence="1" id="KW-0677">Repeat</keyword>
<dbReference type="RefSeq" id="WP_111213835.1">
    <property type="nucleotide sequence ID" value="NZ_POTY01000057.1"/>
</dbReference>
<evidence type="ECO:0000313" key="5">
    <source>
        <dbReference type="EMBL" id="PZG19360.1"/>
    </source>
</evidence>
<dbReference type="OrthoDB" id="928522at2"/>
<reference evidence="5 6" key="1">
    <citation type="submission" date="2018-01" db="EMBL/GenBank/DDBJ databases">
        <title>Draft genome sequence of Jishengella sp. NA12.</title>
        <authorList>
            <person name="Sahin N."/>
            <person name="Ay H."/>
            <person name="Saygin H."/>
        </authorList>
    </citation>
    <scope>NUCLEOTIDE SEQUENCE [LARGE SCALE GENOMIC DNA]</scope>
    <source>
        <strain evidence="5 6">NA12</strain>
    </source>
</reference>
<protein>
    <recommendedName>
        <fullName evidence="4">N-acetyltransferase domain-containing protein</fullName>
    </recommendedName>
</protein>
<feature type="domain" description="N-acetyltransferase" evidence="4">
    <location>
        <begin position="134"/>
        <end position="278"/>
    </location>
</feature>
<dbReference type="SUPFAM" id="SSF55729">
    <property type="entry name" value="Acyl-CoA N-acyltransferases (Nat)"/>
    <property type="match status" value="1"/>
</dbReference>
<dbReference type="Gene3D" id="3.40.630.30">
    <property type="match status" value="1"/>
</dbReference>
<dbReference type="PANTHER" id="PTHR24189">
    <property type="entry name" value="MYOTROPHIN"/>
    <property type="match status" value="1"/>
</dbReference>
<dbReference type="Pfam" id="PF00023">
    <property type="entry name" value="Ank"/>
    <property type="match status" value="2"/>
</dbReference>
<keyword evidence="2 3" id="KW-0040">ANK repeat</keyword>
<dbReference type="InterPro" id="IPR002110">
    <property type="entry name" value="Ankyrin_rpt"/>
</dbReference>
<dbReference type="SUPFAM" id="SSF48403">
    <property type="entry name" value="Ankyrin repeat"/>
    <property type="match status" value="1"/>
</dbReference>
<evidence type="ECO:0000313" key="6">
    <source>
        <dbReference type="Proteomes" id="UP000248924"/>
    </source>
</evidence>
<feature type="repeat" description="ANK" evidence="3">
    <location>
        <begin position="370"/>
        <end position="402"/>
    </location>
</feature>
<dbReference type="Proteomes" id="UP000248924">
    <property type="component" value="Unassembled WGS sequence"/>
</dbReference>
<dbReference type="PROSITE" id="PS50297">
    <property type="entry name" value="ANK_REP_REGION"/>
    <property type="match status" value="2"/>
</dbReference>
<gene>
    <name evidence="5" type="ORF">C1I95_11725</name>
</gene>
<dbReference type="InterPro" id="IPR000182">
    <property type="entry name" value="GNAT_dom"/>
</dbReference>